<dbReference type="PANTHER" id="PTHR35894:SF7">
    <property type="entry name" value="GENERAL SECRETION PATHWAY PROTEIN A-RELATED"/>
    <property type="match status" value="1"/>
</dbReference>
<dbReference type="PRINTS" id="PR00364">
    <property type="entry name" value="DISEASERSIST"/>
</dbReference>
<evidence type="ECO:0000313" key="2">
    <source>
        <dbReference type="EMBL" id="RNF64207.1"/>
    </source>
</evidence>
<organism evidence="2">
    <name type="scientific">Acidithiobacillus sulfuriphilus</name>
    <dbReference type="NCBI Taxonomy" id="1867749"/>
    <lineage>
        <taxon>Bacteria</taxon>
        <taxon>Pseudomonadati</taxon>
        <taxon>Pseudomonadota</taxon>
        <taxon>Acidithiobacillia</taxon>
        <taxon>Acidithiobacillales</taxon>
        <taxon>Acidithiobacillaceae</taxon>
        <taxon>Acidithiobacillus</taxon>
    </lineage>
</organism>
<name>A0A3M8R6L4_9PROT</name>
<dbReference type="SMART" id="SM00382">
    <property type="entry name" value="AAA"/>
    <property type="match status" value="1"/>
</dbReference>
<protein>
    <submittedName>
        <fullName evidence="2">AAA family ATPase</fullName>
    </submittedName>
</protein>
<accession>A0A3M8R6L4</accession>
<feature type="domain" description="AAA+ ATPase" evidence="1">
    <location>
        <begin position="42"/>
        <end position="271"/>
    </location>
</feature>
<dbReference type="PANTHER" id="PTHR35894">
    <property type="entry name" value="GENERAL SECRETION PATHWAY PROTEIN A-RELATED"/>
    <property type="match status" value="1"/>
</dbReference>
<dbReference type="Pfam" id="PF13401">
    <property type="entry name" value="AAA_22"/>
    <property type="match status" value="1"/>
</dbReference>
<evidence type="ECO:0000259" key="1">
    <source>
        <dbReference type="SMART" id="SM00382"/>
    </source>
</evidence>
<comment type="caution">
    <text evidence="2">The sequence shown here is derived from an EMBL/GenBank/DDBJ whole genome shotgun (WGS) entry which is preliminary data.</text>
</comment>
<dbReference type="InterPro" id="IPR049945">
    <property type="entry name" value="AAA_22"/>
</dbReference>
<dbReference type="InterPro" id="IPR052026">
    <property type="entry name" value="ExeA_AAA_ATPase_DNA-bind"/>
</dbReference>
<dbReference type="InterPro" id="IPR027417">
    <property type="entry name" value="P-loop_NTPase"/>
</dbReference>
<gene>
    <name evidence="2" type="ORF">EC580_05940</name>
</gene>
<proteinExistence type="predicted"/>
<dbReference type="EMBL" id="RIZI01000152">
    <property type="protein sequence ID" value="RNF64207.1"/>
    <property type="molecule type" value="Genomic_DNA"/>
</dbReference>
<dbReference type="OrthoDB" id="9780149at2"/>
<sequence length="275" mass="30709">MYLEFFGLREYPFALTPDTGFFCADENRRAALTLLHFALDNGEGFVKITGEVGTGKTTLCRTLLSRMGPGFRSAYILNPQQTPRSLLRAIAADLGVAVGMDQDPLEAIHQSLLQAAAAGQRVVLLVDEAQTLSDAALESIRLLSNLETEKSKLIQIVLFGQPELDIRLQQPQLRQLRQRIGFHHALLPLSREESAVYLEHRLRHAGYTGGPLFRPEALRLLQRSSGGTPRLLNLLGHKSLLAAYGAGRRSIGRREVLRAMADTPQARQRRLWWRP</sequence>
<dbReference type="SUPFAM" id="SSF52540">
    <property type="entry name" value="P-loop containing nucleoside triphosphate hydrolases"/>
    <property type="match status" value="1"/>
</dbReference>
<dbReference type="AlphaFoldDB" id="A0A3M8R6L4"/>
<dbReference type="GO" id="GO:0016887">
    <property type="term" value="F:ATP hydrolysis activity"/>
    <property type="evidence" value="ECO:0007669"/>
    <property type="project" value="InterPro"/>
</dbReference>
<dbReference type="InterPro" id="IPR003593">
    <property type="entry name" value="AAA+_ATPase"/>
</dbReference>
<dbReference type="Gene3D" id="3.40.50.300">
    <property type="entry name" value="P-loop containing nucleotide triphosphate hydrolases"/>
    <property type="match status" value="1"/>
</dbReference>
<reference evidence="2" key="1">
    <citation type="submission" date="2018-10" db="EMBL/GenBank/DDBJ databases">
        <title>Acidithiobacillus sulfuriphilus sp. nov.: an extremely acidophilic sulfur-oxidizing chemolithotroph isolated from a neutral pH environment.</title>
        <authorList>
            <person name="Falagan C."/>
            <person name="Moya-Beltran A."/>
            <person name="Quatrini R."/>
            <person name="Johnson D.B."/>
        </authorList>
    </citation>
    <scope>NUCLEOTIDE SEQUENCE [LARGE SCALE GENOMIC DNA]</scope>
    <source>
        <strain evidence="2">CJ-2</strain>
    </source>
</reference>
<dbReference type="RefSeq" id="WP_123103134.1">
    <property type="nucleotide sequence ID" value="NZ_CP127527.1"/>
</dbReference>